<dbReference type="Proteomes" id="UP000010880">
    <property type="component" value="Chromosome"/>
</dbReference>
<dbReference type="STRING" id="748449.Halha_1886"/>
<comment type="cofactor">
    <cofactor evidence="9">
        <name>Zn(2+)</name>
        <dbReference type="ChEBI" id="CHEBI:29105"/>
    </cofactor>
    <text evidence="9">Binds 1 zinc ion.</text>
</comment>
<keyword evidence="4 9" id="KW-0540">Nuclease</keyword>
<keyword evidence="6 9" id="KW-0255">Endonuclease</keyword>
<keyword evidence="5 9" id="KW-0479">Metal-binding</keyword>
<dbReference type="eggNOG" id="COG0319">
    <property type="taxonomic scope" value="Bacteria"/>
</dbReference>
<dbReference type="GO" id="GO:0004222">
    <property type="term" value="F:metalloendopeptidase activity"/>
    <property type="evidence" value="ECO:0007669"/>
    <property type="project" value="InterPro"/>
</dbReference>
<dbReference type="InterPro" id="IPR002036">
    <property type="entry name" value="YbeY"/>
</dbReference>
<keyword evidence="9" id="KW-0963">Cytoplasm</keyword>
<keyword evidence="3 9" id="KW-0698">rRNA processing</keyword>
<dbReference type="PATRIC" id="fig|748449.3.peg.1816"/>
<dbReference type="SUPFAM" id="SSF55486">
    <property type="entry name" value="Metalloproteases ('zincins'), catalytic domain"/>
    <property type="match status" value="1"/>
</dbReference>
<dbReference type="GO" id="GO:0005737">
    <property type="term" value="C:cytoplasm"/>
    <property type="evidence" value="ECO:0007669"/>
    <property type="project" value="UniProtKB-SubCell"/>
</dbReference>
<comment type="subcellular location">
    <subcellularLocation>
        <location evidence="9">Cytoplasm</location>
    </subcellularLocation>
</comment>
<dbReference type="OrthoDB" id="9807740at2"/>
<evidence type="ECO:0000313" key="11">
    <source>
        <dbReference type="Proteomes" id="UP000010880"/>
    </source>
</evidence>
<evidence type="ECO:0000256" key="1">
    <source>
        <dbReference type="ARBA" id="ARBA00010875"/>
    </source>
</evidence>
<evidence type="ECO:0000313" key="10">
    <source>
        <dbReference type="EMBL" id="AGB41797.1"/>
    </source>
</evidence>
<dbReference type="HOGENOM" id="CLU_106710_3_0_9"/>
<proteinExistence type="inferred from homology"/>
<dbReference type="PANTHER" id="PTHR46986:SF1">
    <property type="entry name" value="ENDORIBONUCLEASE YBEY, CHLOROPLASTIC"/>
    <property type="match status" value="1"/>
</dbReference>
<dbReference type="GO" id="GO:0008270">
    <property type="term" value="F:zinc ion binding"/>
    <property type="evidence" value="ECO:0007669"/>
    <property type="project" value="UniProtKB-UniRule"/>
</dbReference>
<evidence type="ECO:0000256" key="4">
    <source>
        <dbReference type="ARBA" id="ARBA00022722"/>
    </source>
</evidence>
<evidence type="ECO:0000256" key="6">
    <source>
        <dbReference type="ARBA" id="ARBA00022759"/>
    </source>
</evidence>
<dbReference type="EMBL" id="CP003359">
    <property type="protein sequence ID" value="AGB41797.1"/>
    <property type="molecule type" value="Genomic_DNA"/>
</dbReference>
<dbReference type="InterPro" id="IPR020549">
    <property type="entry name" value="YbeY_CS"/>
</dbReference>
<evidence type="ECO:0000256" key="7">
    <source>
        <dbReference type="ARBA" id="ARBA00022801"/>
    </source>
</evidence>
<name>L0K956_HALHC</name>
<dbReference type="Pfam" id="PF02130">
    <property type="entry name" value="YbeY"/>
    <property type="match status" value="1"/>
</dbReference>
<evidence type="ECO:0000256" key="5">
    <source>
        <dbReference type="ARBA" id="ARBA00022723"/>
    </source>
</evidence>
<dbReference type="AlphaFoldDB" id="L0K956"/>
<comment type="similarity">
    <text evidence="1 9">Belongs to the endoribonuclease YbeY family.</text>
</comment>
<evidence type="ECO:0000256" key="9">
    <source>
        <dbReference type="HAMAP-Rule" id="MF_00009"/>
    </source>
</evidence>
<gene>
    <name evidence="9" type="primary">ybeY</name>
    <name evidence="10" type="ordered locus">Halha_1886</name>
</gene>
<evidence type="ECO:0000256" key="3">
    <source>
        <dbReference type="ARBA" id="ARBA00022552"/>
    </source>
</evidence>
<dbReference type="NCBIfam" id="TIGR00043">
    <property type="entry name" value="rRNA maturation RNase YbeY"/>
    <property type="match status" value="1"/>
</dbReference>
<comment type="function">
    <text evidence="9">Single strand-specific metallo-endoribonuclease involved in late-stage 70S ribosome quality control and in maturation of the 3' terminus of the 16S rRNA.</text>
</comment>
<accession>L0K956</accession>
<keyword evidence="8 9" id="KW-0862">Zinc</keyword>
<dbReference type="RefSeq" id="WP_015327513.1">
    <property type="nucleotide sequence ID" value="NC_019978.1"/>
</dbReference>
<keyword evidence="2 9" id="KW-0690">Ribosome biogenesis</keyword>
<organism evidence="10 11">
    <name type="scientific">Halobacteroides halobius (strain ATCC 35273 / DSM 5150 / MD-1)</name>
    <dbReference type="NCBI Taxonomy" id="748449"/>
    <lineage>
        <taxon>Bacteria</taxon>
        <taxon>Bacillati</taxon>
        <taxon>Bacillota</taxon>
        <taxon>Clostridia</taxon>
        <taxon>Halanaerobiales</taxon>
        <taxon>Halobacteroidaceae</taxon>
        <taxon>Halobacteroides</taxon>
    </lineage>
</organism>
<protein>
    <recommendedName>
        <fullName evidence="9">Endoribonuclease YbeY</fullName>
        <ecNumber evidence="9">3.1.-.-</ecNumber>
    </recommendedName>
</protein>
<keyword evidence="7 9" id="KW-0378">Hydrolase</keyword>
<dbReference type="EC" id="3.1.-.-" evidence="9"/>
<dbReference type="PROSITE" id="PS01306">
    <property type="entry name" value="UPF0054"/>
    <property type="match status" value="1"/>
</dbReference>
<dbReference type="GO" id="GO:0006364">
    <property type="term" value="P:rRNA processing"/>
    <property type="evidence" value="ECO:0007669"/>
    <property type="project" value="UniProtKB-UniRule"/>
</dbReference>
<dbReference type="InterPro" id="IPR023091">
    <property type="entry name" value="MetalPrtase_cat_dom_sf_prd"/>
</dbReference>
<feature type="binding site" evidence="9">
    <location>
        <position position="118"/>
    </location>
    <ligand>
        <name>Zn(2+)</name>
        <dbReference type="ChEBI" id="CHEBI:29105"/>
        <note>catalytic</note>
    </ligand>
</feature>
<sequence length="144" mass="16692">MTVLINNLQQDSEIDRETLNLIEQVINQVLTTEVKEDKEVSVAIVNDQYIKELNNKFRDKNETTDVLSFPQNDEQLLGDIIISLETATRQAIEYNHSVAREVGFLTVHSMLHLLGYNHKQKAEKIIMRQKEEEILTQLGLTREE</sequence>
<dbReference type="GO" id="GO:0004521">
    <property type="term" value="F:RNA endonuclease activity"/>
    <property type="evidence" value="ECO:0007669"/>
    <property type="project" value="UniProtKB-UniRule"/>
</dbReference>
<evidence type="ECO:0000256" key="2">
    <source>
        <dbReference type="ARBA" id="ARBA00022517"/>
    </source>
</evidence>
<dbReference type="Gene3D" id="3.40.390.30">
    <property type="entry name" value="Metalloproteases ('zincins'), catalytic domain"/>
    <property type="match status" value="1"/>
</dbReference>
<dbReference type="KEGG" id="hhl:Halha_1886"/>
<dbReference type="PANTHER" id="PTHR46986">
    <property type="entry name" value="ENDORIBONUCLEASE YBEY, CHLOROPLASTIC"/>
    <property type="match status" value="1"/>
</dbReference>
<evidence type="ECO:0000256" key="8">
    <source>
        <dbReference type="ARBA" id="ARBA00022833"/>
    </source>
</evidence>
<dbReference type="HAMAP" id="MF_00009">
    <property type="entry name" value="Endoribonucl_YbeY"/>
    <property type="match status" value="1"/>
</dbReference>
<feature type="binding site" evidence="9">
    <location>
        <position position="108"/>
    </location>
    <ligand>
        <name>Zn(2+)</name>
        <dbReference type="ChEBI" id="CHEBI:29105"/>
        <note>catalytic</note>
    </ligand>
</feature>
<feature type="binding site" evidence="9">
    <location>
        <position position="112"/>
    </location>
    <ligand>
        <name>Zn(2+)</name>
        <dbReference type="ChEBI" id="CHEBI:29105"/>
        <note>catalytic</note>
    </ligand>
</feature>
<keyword evidence="11" id="KW-1185">Reference proteome</keyword>
<reference evidence="11" key="1">
    <citation type="submission" date="2012-02" db="EMBL/GenBank/DDBJ databases">
        <title>The complete genome of Halobacteroides halobius DSM 5150.</title>
        <authorList>
            <person name="Lucas S."/>
            <person name="Copeland A."/>
            <person name="Lapidus A."/>
            <person name="Glavina del Rio T."/>
            <person name="Dalin E."/>
            <person name="Tice H."/>
            <person name="Bruce D."/>
            <person name="Goodwin L."/>
            <person name="Pitluck S."/>
            <person name="Peters L."/>
            <person name="Mikhailova N."/>
            <person name="Gu W."/>
            <person name="Kyrpides N."/>
            <person name="Mavromatis K."/>
            <person name="Ivanova N."/>
            <person name="Brettin T."/>
            <person name="Detter J.C."/>
            <person name="Han C."/>
            <person name="Larimer F."/>
            <person name="Land M."/>
            <person name="Hauser L."/>
            <person name="Markowitz V."/>
            <person name="Cheng J.-F."/>
            <person name="Hugenholtz P."/>
            <person name="Woyke T."/>
            <person name="Wu D."/>
            <person name="Tindall B."/>
            <person name="Pomrenke H."/>
            <person name="Brambilla E."/>
            <person name="Klenk H.-P."/>
            <person name="Eisen J.A."/>
        </authorList>
    </citation>
    <scope>NUCLEOTIDE SEQUENCE [LARGE SCALE GENOMIC DNA]</scope>
    <source>
        <strain evidence="11">ATCC 35273 / DSM 5150 / MD-1</strain>
    </source>
</reference>